<name>A0A6V7Y9M3_MELEN</name>
<sequence length="194" mass="22828">MLEFIGINWSVLNANQKQFVQKILKLEEKEVLNEWTIKIEKRIEKLKQIKEQIEIDNSENSENAQVYLHLEGFKPLSLNKGWQDIAQYDAHNDISPMKSFNKLFEVWKYILKRAKKFSNFQLFMSSPYNKQGGHIHAIVLAFGAGKVDDEMIKELFFDKASRFLNSFFSQCPDNSLFCHLFNVRKCQNFSLFSC</sequence>
<proteinExistence type="predicted"/>
<dbReference type="EMBL" id="CAJEWN010003369">
    <property type="protein sequence ID" value="CAD2207427.1"/>
    <property type="molecule type" value="Genomic_DNA"/>
</dbReference>
<keyword evidence="1" id="KW-0175">Coiled coil</keyword>
<organism evidence="2 3">
    <name type="scientific">Meloidogyne enterolobii</name>
    <name type="common">Root-knot nematode worm</name>
    <name type="synonym">Meloidogyne mayaguensis</name>
    <dbReference type="NCBI Taxonomy" id="390850"/>
    <lineage>
        <taxon>Eukaryota</taxon>
        <taxon>Metazoa</taxon>
        <taxon>Ecdysozoa</taxon>
        <taxon>Nematoda</taxon>
        <taxon>Chromadorea</taxon>
        <taxon>Rhabditida</taxon>
        <taxon>Tylenchina</taxon>
        <taxon>Tylenchomorpha</taxon>
        <taxon>Tylenchoidea</taxon>
        <taxon>Meloidogynidae</taxon>
        <taxon>Meloidogyninae</taxon>
        <taxon>Meloidogyne</taxon>
    </lineage>
</organism>
<evidence type="ECO:0000313" key="2">
    <source>
        <dbReference type="EMBL" id="CAD2207427.1"/>
    </source>
</evidence>
<dbReference type="AlphaFoldDB" id="A0A6V7Y9M3"/>
<evidence type="ECO:0000256" key="1">
    <source>
        <dbReference type="SAM" id="Coils"/>
    </source>
</evidence>
<evidence type="ECO:0000313" key="3">
    <source>
        <dbReference type="Proteomes" id="UP000580250"/>
    </source>
</evidence>
<reference evidence="2 3" key="1">
    <citation type="submission" date="2020-08" db="EMBL/GenBank/DDBJ databases">
        <authorList>
            <person name="Koutsovoulos G."/>
            <person name="Danchin GJ E."/>
        </authorList>
    </citation>
    <scope>NUCLEOTIDE SEQUENCE [LARGE SCALE GENOMIC DNA]</scope>
</reference>
<accession>A0A6V7Y9M3</accession>
<comment type="caution">
    <text evidence="2">The sequence shown here is derived from an EMBL/GenBank/DDBJ whole genome shotgun (WGS) entry which is preliminary data.</text>
</comment>
<protein>
    <submittedName>
        <fullName evidence="2">Uncharacterized protein</fullName>
    </submittedName>
</protein>
<dbReference type="Proteomes" id="UP000580250">
    <property type="component" value="Unassembled WGS sequence"/>
</dbReference>
<feature type="coiled-coil region" evidence="1">
    <location>
        <begin position="32"/>
        <end position="63"/>
    </location>
</feature>
<gene>
    <name evidence="2" type="ORF">MENT_LOCUS61353</name>
</gene>